<organism evidence="1 2">
    <name type="scientific">Moraxella lacunata</name>
    <dbReference type="NCBI Taxonomy" id="477"/>
    <lineage>
        <taxon>Bacteria</taxon>
        <taxon>Pseudomonadati</taxon>
        <taxon>Pseudomonadota</taxon>
        <taxon>Gammaproteobacteria</taxon>
        <taxon>Moraxellales</taxon>
        <taxon>Moraxellaceae</taxon>
        <taxon>Moraxella</taxon>
    </lineage>
</organism>
<evidence type="ECO:0000313" key="2">
    <source>
        <dbReference type="Proteomes" id="UP000191025"/>
    </source>
</evidence>
<name>A0A1V4H442_MORLA</name>
<dbReference type="Proteomes" id="UP000191025">
    <property type="component" value="Unassembled WGS sequence"/>
</dbReference>
<dbReference type="EMBL" id="MXAN01000002">
    <property type="protein sequence ID" value="OPH39500.1"/>
    <property type="molecule type" value="Genomic_DNA"/>
</dbReference>
<dbReference type="AlphaFoldDB" id="A0A1V4H442"/>
<evidence type="ECO:0000313" key="1">
    <source>
        <dbReference type="EMBL" id="OPH39500.1"/>
    </source>
</evidence>
<sequence length="75" mass="8902">MDFDDDFDDFDDFDGWRCIACSASIPENSEFELCDDCKEHHLEEIYGDQTPCRFCGEPLGHLEFYDDFHVECWHP</sequence>
<comment type="caution">
    <text evidence="1">The sequence shown here is derived from an EMBL/GenBank/DDBJ whole genome shotgun (WGS) entry which is preliminary data.</text>
</comment>
<proteinExistence type="predicted"/>
<dbReference type="RefSeq" id="WP_062498555.1">
    <property type="nucleotide sequence ID" value="NZ_MXAN01000002.1"/>
</dbReference>
<protein>
    <submittedName>
        <fullName evidence="1">Uncharacterized protein</fullName>
    </submittedName>
</protein>
<accession>A0A1V4H442</accession>
<reference evidence="2" key="1">
    <citation type="submission" date="2017-03" db="EMBL/GenBank/DDBJ databases">
        <title>Draft genome sequence of Moraxella equi CCUG 4950T type strain.</title>
        <authorList>
            <person name="Salva-Serra F."/>
            <person name="Engstrom-Jakobsson H."/>
            <person name="Thorell K."/>
            <person name="Jaen-Luchoro D."/>
            <person name="Gonzales-Siles L."/>
            <person name="Karlsson R."/>
            <person name="Yazdan S."/>
            <person name="Boulund F."/>
            <person name="Johnning A."/>
            <person name="Engstrand L."/>
            <person name="Kristiansson E."/>
            <person name="Moore E."/>
        </authorList>
    </citation>
    <scope>NUCLEOTIDE SEQUENCE [LARGE SCALE GENOMIC DNA]</scope>
    <source>
        <strain evidence="2">CCUG 4441</strain>
    </source>
</reference>
<gene>
    <name evidence="1" type="ORF">B5J94_00160</name>
</gene>